<dbReference type="AlphaFoldDB" id="A0A0B5FCS4"/>
<evidence type="ECO:0000313" key="2">
    <source>
        <dbReference type="Proteomes" id="UP000035036"/>
    </source>
</evidence>
<dbReference type="InterPro" id="IPR024530">
    <property type="entry name" value="QSregVF_b"/>
</dbReference>
<dbReference type="Proteomes" id="UP000035036">
    <property type="component" value="Chromosome"/>
</dbReference>
<gene>
    <name evidence="1" type="ORF">GSUB_04550</name>
</gene>
<organism evidence="1 2">
    <name type="scientific">Geoalkalibacter subterraneus</name>
    <dbReference type="NCBI Taxonomy" id="483547"/>
    <lineage>
        <taxon>Bacteria</taxon>
        <taxon>Pseudomonadati</taxon>
        <taxon>Thermodesulfobacteriota</taxon>
        <taxon>Desulfuromonadia</taxon>
        <taxon>Desulfuromonadales</taxon>
        <taxon>Geoalkalibacteraceae</taxon>
        <taxon>Geoalkalibacter</taxon>
    </lineage>
</organism>
<reference evidence="1 2" key="1">
    <citation type="journal article" date="2015" name="Genome Announc.">
        <title>Genomes of Geoalkalibacter ferrihydriticus Z-0531T and Geoalkalibacter subterraneus Red1T, Two Haloalkaliphilic Metal-Reducing Deltaproteobacteria.</title>
        <authorList>
            <person name="Badalamenti J.P."/>
            <person name="Krajmalnik-Brown R."/>
            <person name="Torres C.I."/>
            <person name="Bond D.R."/>
        </authorList>
    </citation>
    <scope>NUCLEOTIDE SEQUENCE [LARGE SCALE GENOMIC DNA]</scope>
    <source>
        <strain evidence="1 2">Red1</strain>
    </source>
</reference>
<keyword evidence="2" id="KW-1185">Reference proteome</keyword>
<dbReference type="Pfam" id="PF12843">
    <property type="entry name" value="QSregVF_b"/>
    <property type="match status" value="1"/>
</dbReference>
<proteinExistence type="predicted"/>
<dbReference type="HOGENOM" id="CLU_176025_0_0_7"/>
<evidence type="ECO:0008006" key="3">
    <source>
        <dbReference type="Google" id="ProtNLM"/>
    </source>
</evidence>
<dbReference type="EMBL" id="CP010311">
    <property type="protein sequence ID" value="AJF05977.1"/>
    <property type="molecule type" value="Genomic_DNA"/>
</dbReference>
<protein>
    <recommendedName>
        <fullName evidence="3">Cytoplasmic protein</fullName>
    </recommendedName>
</protein>
<sequence length="80" mass="9265">MTNDPLSPDHGFMLDLVHTRMPFGRYAGRRLIDLPEPYLVWFAGQGFPEGRLGRMLQSVYEIKVNGLEHLLEPLRNVKKE</sequence>
<dbReference type="KEGG" id="gsb:GSUB_04550"/>
<evidence type="ECO:0000313" key="1">
    <source>
        <dbReference type="EMBL" id="AJF05977.1"/>
    </source>
</evidence>
<dbReference type="RefSeq" id="WP_040199413.1">
    <property type="nucleotide sequence ID" value="NZ_CP010311.1"/>
</dbReference>
<accession>A0A0B5FCS4</accession>
<name>A0A0B5FCS4_9BACT</name>
<dbReference type="STRING" id="483547.GSUB_04550"/>